<sequence length="288" mass="33149">MEAAAAEPAVPSLNPFRTIFPEDIEREIWETAARLHTNEAPSYRLVSKYVKLWIDPIIYSTIIWHIEQQSPKCNLLEILTTQSHHIQHLLFRTGKGHTNLSILQLLPLCPNIIDLAIWADTVIGVIKYCQHLRPKRLSISFETLFSEPSGFNQPTHPIFTDLTHLELVATCYKWSDWKELSKLPRLTHLSLTYDSTREVVDGVLDTRDGCKLLKILVLVDGHATPKVWETETHYEHSDPRVVALAVEYISDWEEYAWGRRNSWLVAEGIVAERLRKRSKSVPYHNLAG</sequence>
<organism evidence="1 2">
    <name type="scientific">Pluteus cervinus</name>
    <dbReference type="NCBI Taxonomy" id="181527"/>
    <lineage>
        <taxon>Eukaryota</taxon>
        <taxon>Fungi</taxon>
        <taxon>Dikarya</taxon>
        <taxon>Basidiomycota</taxon>
        <taxon>Agaricomycotina</taxon>
        <taxon>Agaricomycetes</taxon>
        <taxon>Agaricomycetidae</taxon>
        <taxon>Agaricales</taxon>
        <taxon>Pluteineae</taxon>
        <taxon>Pluteaceae</taxon>
        <taxon>Pluteus</taxon>
    </lineage>
</organism>
<evidence type="ECO:0000313" key="2">
    <source>
        <dbReference type="Proteomes" id="UP000308600"/>
    </source>
</evidence>
<protein>
    <submittedName>
        <fullName evidence="1">Uncharacterized protein</fullName>
    </submittedName>
</protein>
<gene>
    <name evidence="1" type="ORF">BDN72DRAFT_843666</name>
</gene>
<evidence type="ECO:0000313" key="1">
    <source>
        <dbReference type="EMBL" id="TFK66889.1"/>
    </source>
</evidence>
<name>A0ACD3ANR4_9AGAR</name>
<dbReference type="EMBL" id="ML208391">
    <property type="protein sequence ID" value="TFK66889.1"/>
    <property type="molecule type" value="Genomic_DNA"/>
</dbReference>
<keyword evidence="2" id="KW-1185">Reference proteome</keyword>
<dbReference type="Proteomes" id="UP000308600">
    <property type="component" value="Unassembled WGS sequence"/>
</dbReference>
<proteinExistence type="predicted"/>
<accession>A0ACD3ANR4</accession>
<reference evidence="1 2" key="1">
    <citation type="journal article" date="2019" name="Nat. Ecol. Evol.">
        <title>Megaphylogeny resolves global patterns of mushroom evolution.</title>
        <authorList>
            <person name="Varga T."/>
            <person name="Krizsan K."/>
            <person name="Foldi C."/>
            <person name="Dima B."/>
            <person name="Sanchez-Garcia M."/>
            <person name="Sanchez-Ramirez S."/>
            <person name="Szollosi G.J."/>
            <person name="Szarkandi J.G."/>
            <person name="Papp V."/>
            <person name="Albert L."/>
            <person name="Andreopoulos W."/>
            <person name="Angelini C."/>
            <person name="Antonin V."/>
            <person name="Barry K.W."/>
            <person name="Bougher N.L."/>
            <person name="Buchanan P."/>
            <person name="Buyck B."/>
            <person name="Bense V."/>
            <person name="Catcheside P."/>
            <person name="Chovatia M."/>
            <person name="Cooper J."/>
            <person name="Damon W."/>
            <person name="Desjardin D."/>
            <person name="Finy P."/>
            <person name="Geml J."/>
            <person name="Haridas S."/>
            <person name="Hughes K."/>
            <person name="Justo A."/>
            <person name="Karasinski D."/>
            <person name="Kautmanova I."/>
            <person name="Kiss B."/>
            <person name="Kocsube S."/>
            <person name="Kotiranta H."/>
            <person name="LaButti K.M."/>
            <person name="Lechner B.E."/>
            <person name="Liimatainen K."/>
            <person name="Lipzen A."/>
            <person name="Lukacs Z."/>
            <person name="Mihaltcheva S."/>
            <person name="Morgado L.N."/>
            <person name="Niskanen T."/>
            <person name="Noordeloos M.E."/>
            <person name="Ohm R.A."/>
            <person name="Ortiz-Santana B."/>
            <person name="Ovrebo C."/>
            <person name="Racz N."/>
            <person name="Riley R."/>
            <person name="Savchenko A."/>
            <person name="Shiryaev A."/>
            <person name="Soop K."/>
            <person name="Spirin V."/>
            <person name="Szebenyi C."/>
            <person name="Tomsovsky M."/>
            <person name="Tulloss R.E."/>
            <person name="Uehling J."/>
            <person name="Grigoriev I.V."/>
            <person name="Vagvolgyi C."/>
            <person name="Papp T."/>
            <person name="Martin F.M."/>
            <person name="Miettinen O."/>
            <person name="Hibbett D.S."/>
            <person name="Nagy L.G."/>
        </authorList>
    </citation>
    <scope>NUCLEOTIDE SEQUENCE [LARGE SCALE GENOMIC DNA]</scope>
    <source>
        <strain evidence="1 2">NL-1719</strain>
    </source>
</reference>